<dbReference type="EMBL" id="KF900697">
    <property type="protein sequence ID" value="AIF04034.1"/>
    <property type="molecule type" value="Genomic_DNA"/>
</dbReference>
<dbReference type="PANTHER" id="PTHR45266">
    <property type="entry name" value="OXALOACETATE DECARBOXYLASE ALPHA CHAIN"/>
    <property type="match status" value="1"/>
</dbReference>
<evidence type="ECO:0000259" key="2">
    <source>
        <dbReference type="PROSITE" id="PS50968"/>
    </source>
</evidence>
<dbReference type="CDD" id="cd06850">
    <property type="entry name" value="biotinyl_domain"/>
    <property type="match status" value="1"/>
</dbReference>
<dbReference type="SUPFAM" id="SSF51230">
    <property type="entry name" value="Single hybrid motif"/>
    <property type="match status" value="1"/>
</dbReference>
<evidence type="ECO:0000313" key="3">
    <source>
        <dbReference type="EMBL" id="AIF04034.1"/>
    </source>
</evidence>
<reference evidence="3" key="1">
    <citation type="journal article" date="2014" name="Genome Biol. Evol.">
        <title>Pangenome evidence for extensive interdomain horizontal transfer affecting lineage core and shell genes in uncultured planktonic thaumarchaeota and euryarchaeota.</title>
        <authorList>
            <person name="Deschamps P."/>
            <person name="Zivanovic Y."/>
            <person name="Moreira D."/>
            <person name="Rodriguez-Valera F."/>
            <person name="Lopez-Garcia P."/>
        </authorList>
    </citation>
    <scope>NUCLEOTIDE SEQUENCE</scope>
</reference>
<dbReference type="AlphaFoldDB" id="A0A075GJ96"/>
<dbReference type="PROSITE" id="PS50968">
    <property type="entry name" value="BIOTINYL_LIPOYL"/>
    <property type="match status" value="1"/>
</dbReference>
<dbReference type="InterPro" id="IPR011053">
    <property type="entry name" value="Single_hybrid_motif"/>
</dbReference>
<proteinExistence type="predicted"/>
<keyword evidence="1" id="KW-0092">Biotin</keyword>
<name>A0A075GJ96_9ARCH</name>
<dbReference type="InterPro" id="IPR000089">
    <property type="entry name" value="Biotin_lipoyl"/>
</dbReference>
<accession>A0A075GJ96</accession>
<dbReference type="Pfam" id="PF00364">
    <property type="entry name" value="Biotin_lipoyl"/>
    <property type="match status" value="1"/>
</dbReference>
<feature type="domain" description="Lipoyl-binding" evidence="2">
    <location>
        <begin position="97"/>
        <end position="170"/>
    </location>
</feature>
<dbReference type="InterPro" id="IPR050709">
    <property type="entry name" value="Biotin_Carboxyl_Carrier/Decarb"/>
</dbReference>
<evidence type="ECO:0000256" key="1">
    <source>
        <dbReference type="ARBA" id="ARBA00023267"/>
    </source>
</evidence>
<dbReference type="PANTHER" id="PTHR45266:SF3">
    <property type="entry name" value="OXALOACETATE DECARBOXYLASE ALPHA CHAIN"/>
    <property type="match status" value="1"/>
</dbReference>
<protein>
    <submittedName>
        <fullName evidence="3">Biotin/lipoyl attachment domain-containing protein</fullName>
    </submittedName>
</protein>
<sequence length="170" mass="19291">MDYRLEDSENIFNGEILEKISDDEYRIKIQDNEYIIQILSITPNGMEFVMNNEFHTVKYIENQTSEMKTVVDGVPIIINMNSHFDEIVYKNSGGSNTGDVQLNLRSQIPGKIISINAEEGNEIKKGDIFCVLESMKMQVSVKCHKDGIVKSVKIKEGNSVNKNDILAEIE</sequence>
<organism evidence="3">
    <name type="scientific">uncultured marine thaumarchaeote KM3_16_G02</name>
    <dbReference type="NCBI Taxonomy" id="1456045"/>
    <lineage>
        <taxon>Archaea</taxon>
        <taxon>Nitrososphaerota</taxon>
        <taxon>environmental samples</taxon>
    </lineage>
</organism>
<dbReference type="Gene3D" id="2.40.50.100">
    <property type="match status" value="1"/>
</dbReference>